<comment type="caution">
    <text evidence="2">The sequence shown here is derived from an EMBL/GenBank/DDBJ whole genome shotgun (WGS) entry which is preliminary data.</text>
</comment>
<evidence type="ECO:0000313" key="3">
    <source>
        <dbReference type="Proteomes" id="UP001321047"/>
    </source>
</evidence>
<dbReference type="Proteomes" id="UP001321047">
    <property type="component" value="Unassembled WGS sequence"/>
</dbReference>
<protein>
    <submittedName>
        <fullName evidence="2">Nuclear transport factor 2 family protein</fullName>
    </submittedName>
</protein>
<evidence type="ECO:0000313" key="2">
    <source>
        <dbReference type="EMBL" id="MCU4753089.1"/>
    </source>
</evidence>
<feature type="domain" description="SnoaL-like" evidence="1">
    <location>
        <begin position="17"/>
        <end position="120"/>
    </location>
</feature>
<evidence type="ECO:0000259" key="1">
    <source>
        <dbReference type="Pfam" id="PF12680"/>
    </source>
</evidence>
<dbReference type="AlphaFoldDB" id="A0AAP2Z9B3"/>
<sequence length="134" mass="14824">MGRTDAESHLYELLQTTYFDSIDGGDAESAVEALHDDVEWTHTQVWEHDGHTNRATDTLEGKAAVHEFLAGRIDEMQAEGIEHKIRDVVASGDTGAFRAAVVGPDGDALPFLGWVELEDDVIRTYTVTPERMPE</sequence>
<gene>
    <name evidence="2" type="ORF">OB919_14075</name>
</gene>
<name>A0AAP2Z9B3_9EURY</name>
<dbReference type="InterPro" id="IPR032710">
    <property type="entry name" value="NTF2-like_dom_sf"/>
</dbReference>
<dbReference type="SUPFAM" id="SSF54427">
    <property type="entry name" value="NTF2-like"/>
    <property type="match status" value="1"/>
</dbReference>
<organism evidence="2 3">
    <name type="scientific">Natronosalvus hydrolyticus</name>
    <dbReference type="NCBI Taxonomy" id="2979988"/>
    <lineage>
        <taxon>Archaea</taxon>
        <taxon>Methanobacteriati</taxon>
        <taxon>Methanobacteriota</taxon>
        <taxon>Stenosarchaea group</taxon>
        <taxon>Halobacteria</taxon>
        <taxon>Halobacteriales</taxon>
        <taxon>Natrialbaceae</taxon>
        <taxon>Natronosalvus</taxon>
    </lineage>
</organism>
<dbReference type="Gene3D" id="3.10.450.50">
    <property type="match status" value="1"/>
</dbReference>
<proteinExistence type="predicted"/>
<keyword evidence="3" id="KW-1185">Reference proteome</keyword>
<dbReference type="EMBL" id="JAOPJZ010000013">
    <property type="protein sequence ID" value="MCU4753089.1"/>
    <property type="molecule type" value="Genomic_DNA"/>
</dbReference>
<dbReference type="InterPro" id="IPR037401">
    <property type="entry name" value="SnoaL-like"/>
</dbReference>
<dbReference type="RefSeq" id="WP_342809414.1">
    <property type="nucleotide sequence ID" value="NZ_JAOPJZ010000013.1"/>
</dbReference>
<accession>A0AAP2Z9B3</accession>
<reference evidence="2 3" key="1">
    <citation type="submission" date="2022-09" db="EMBL/GenBank/DDBJ databases">
        <title>Enrichment on poylsaccharides allowed isolation of novel metabolic and taxonomic groups of Haloarchaea.</title>
        <authorList>
            <person name="Sorokin D.Y."/>
            <person name="Elcheninov A.G."/>
            <person name="Khizhniak T.V."/>
            <person name="Kolganova T.V."/>
            <person name="Kublanov I.V."/>
        </authorList>
    </citation>
    <scope>NUCLEOTIDE SEQUENCE [LARGE SCALE GENOMIC DNA]</scope>
    <source>
        <strain evidence="2 3">AArc-curdl1</strain>
    </source>
</reference>
<dbReference type="Pfam" id="PF12680">
    <property type="entry name" value="SnoaL_2"/>
    <property type="match status" value="1"/>
</dbReference>